<dbReference type="KEGG" id="ddl:Desdi_3471"/>
<accession>L0FCB1</accession>
<dbReference type="eggNOG" id="COG2959">
    <property type="taxonomic scope" value="Bacteria"/>
</dbReference>
<dbReference type="Pfam" id="PF20769">
    <property type="entry name" value="YPEB_N"/>
    <property type="match status" value="1"/>
</dbReference>
<evidence type="ECO:0000259" key="1">
    <source>
        <dbReference type="Pfam" id="PF14620"/>
    </source>
</evidence>
<dbReference type="Pfam" id="PF14620">
    <property type="entry name" value="YPEB_PepSY1-2"/>
    <property type="match status" value="1"/>
</dbReference>
<dbReference type="InterPro" id="IPR014239">
    <property type="entry name" value="YpeB_PepSY1-2"/>
</dbReference>
<dbReference type="EMBL" id="CP003344">
    <property type="protein sequence ID" value="AGA70857.1"/>
    <property type="molecule type" value="Genomic_DNA"/>
</dbReference>
<feature type="domain" description="Sporulation protein YpeB N-terminal" evidence="2">
    <location>
        <begin position="33"/>
        <end position="161"/>
    </location>
</feature>
<feature type="domain" description="Sporulation protein YpeB PepSY1 and PepSY2" evidence="1">
    <location>
        <begin position="194"/>
        <end position="377"/>
    </location>
</feature>
<dbReference type="RefSeq" id="WP_015263813.1">
    <property type="nucleotide sequence ID" value="NC_019903.1"/>
</dbReference>
<dbReference type="InterPro" id="IPR048402">
    <property type="entry name" value="YpeB_N"/>
</dbReference>
<organism evidence="3 4">
    <name type="scientific">Desulfitobacterium dichloroeliminans (strain LMG P-21439 / DCA1)</name>
    <dbReference type="NCBI Taxonomy" id="871963"/>
    <lineage>
        <taxon>Bacteria</taxon>
        <taxon>Bacillati</taxon>
        <taxon>Bacillota</taxon>
        <taxon>Clostridia</taxon>
        <taxon>Eubacteriales</taxon>
        <taxon>Desulfitobacteriaceae</taxon>
        <taxon>Desulfitobacterium</taxon>
    </lineage>
</organism>
<reference evidence="4" key="1">
    <citation type="submission" date="2012-02" db="EMBL/GenBank/DDBJ databases">
        <title>Complete sequence of Desulfitobacterium dichloroeliminans LMG P-21439.</title>
        <authorList>
            <person name="Lucas S."/>
            <person name="Han J."/>
            <person name="Lapidus A."/>
            <person name="Cheng J.-F."/>
            <person name="Goodwin L."/>
            <person name="Pitluck S."/>
            <person name="Peters L."/>
            <person name="Ovchinnikova G."/>
            <person name="Teshima H."/>
            <person name="Detter J.C."/>
            <person name="Han C."/>
            <person name="Tapia R."/>
            <person name="Land M."/>
            <person name="Hauser L."/>
            <person name="Kyrpides N."/>
            <person name="Ivanova N."/>
            <person name="Pagani I."/>
            <person name="Kruse T."/>
            <person name="de Vos W.M."/>
            <person name="Boon N."/>
            <person name="Smidt H."/>
            <person name="Woyke T."/>
        </authorList>
    </citation>
    <scope>NUCLEOTIDE SEQUENCE [LARGE SCALE GENOMIC DNA]</scope>
    <source>
        <strain evidence="4">LMG P-21439 / DCA1</strain>
    </source>
</reference>
<dbReference type="Proteomes" id="UP000010797">
    <property type="component" value="Chromosome"/>
</dbReference>
<dbReference type="GO" id="GO:0009847">
    <property type="term" value="P:spore germination"/>
    <property type="evidence" value="ECO:0007669"/>
    <property type="project" value="InterPro"/>
</dbReference>
<gene>
    <name evidence="3" type="ordered locus">Desdi_3471</name>
</gene>
<dbReference type="AlphaFoldDB" id="L0FCB1"/>
<dbReference type="HOGENOM" id="CLU_045803_0_0_9"/>
<proteinExistence type="predicted"/>
<evidence type="ECO:0000313" key="4">
    <source>
        <dbReference type="Proteomes" id="UP000010797"/>
    </source>
</evidence>
<keyword evidence="4" id="KW-1185">Reference proteome</keyword>
<dbReference type="OrthoDB" id="2372097at2"/>
<sequence>MRNLWIGILGTAFVLSLAWGFTEYRQAEQFERVNVNQYQRSLRDLASNLDQLETDLAKGRVAATSSQKVLYLGQAGTISESAVKDLAQLPAEENGLSYISEFLNRTGDFTRSLAYQISVGHIPTTEEDKTLTEVHERLLTVNQNVQDIVQRVDTEGLAWVDNPSVWNRVAGLWRTETAEAAAAATDGPSSSVRSGLDQLNASLQKLPPFSYVGEYDSRSVREPLALPKQEVDRDVALKAAKSFLSKVGYPSSGLEFSGVSQGALGVYIFKQGNLFMTVSKRGGKVINYRDQREFTERTLSPDQAKDKVAQTLKALEWDLVLTSTEDYGGYLQLEYVQDENGIRYYPDKLRITVALDNGQIIGYDSTPYYAYHQKRNFTKKLTLEQAKTKLRKGFQIKENRMAVIPVMGNREVMAYEFRGKYQDEEYLVYINAVNGIEERIQRIIKTPKGEYLQ</sequence>
<dbReference type="STRING" id="871963.Desdi_3471"/>
<evidence type="ECO:0008006" key="5">
    <source>
        <dbReference type="Google" id="ProtNLM"/>
    </source>
</evidence>
<evidence type="ECO:0000313" key="3">
    <source>
        <dbReference type="EMBL" id="AGA70857.1"/>
    </source>
</evidence>
<name>L0FCB1_DESDL</name>
<evidence type="ECO:0000259" key="2">
    <source>
        <dbReference type="Pfam" id="PF20769"/>
    </source>
</evidence>
<protein>
    <recommendedName>
        <fullName evidence="5">Germination protein YpeB</fullName>
    </recommendedName>
</protein>